<evidence type="ECO:0000256" key="1">
    <source>
        <dbReference type="SAM" id="MobiDB-lite"/>
    </source>
</evidence>
<evidence type="ECO:0000313" key="2">
    <source>
        <dbReference type="EMBL" id="KAK9057099.1"/>
    </source>
</evidence>
<dbReference type="PANTHER" id="PTHR47481">
    <property type="match status" value="1"/>
</dbReference>
<dbReference type="PANTHER" id="PTHR47481:SF22">
    <property type="entry name" value="RETROTRANSPOSON GAG DOMAIN-CONTAINING PROTEIN"/>
    <property type="match status" value="1"/>
</dbReference>
<accession>A0AAP0CPP2</accession>
<feature type="compositionally biased region" description="Low complexity" evidence="1">
    <location>
        <begin position="7"/>
        <end position="32"/>
    </location>
</feature>
<dbReference type="Proteomes" id="UP001408789">
    <property type="component" value="Unassembled WGS sequence"/>
</dbReference>
<evidence type="ECO:0000313" key="3">
    <source>
        <dbReference type="Proteomes" id="UP001408789"/>
    </source>
</evidence>
<protein>
    <recommendedName>
        <fullName evidence="4">Retrotransposon Copia-like N-terminal domain-containing protein</fullName>
    </recommendedName>
</protein>
<gene>
    <name evidence="2" type="ORF">SSX86_024466</name>
</gene>
<dbReference type="AlphaFoldDB" id="A0AAP0CPP2"/>
<feature type="region of interest" description="Disordered" evidence="1">
    <location>
        <begin position="1"/>
        <end position="39"/>
    </location>
</feature>
<dbReference type="EMBL" id="JBCNJP010000024">
    <property type="protein sequence ID" value="KAK9057099.1"/>
    <property type="molecule type" value="Genomic_DNA"/>
</dbReference>
<proteinExistence type="predicted"/>
<comment type="caution">
    <text evidence="2">The sequence shown here is derived from an EMBL/GenBank/DDBJ whole genome shotgun (WGS) entry which is preliminary data.</text>
</comment>
<organism evidence="2 3">
    <name type="scientific">Deinandra increscens subsp. villosa</name>
    <dbReference type="NCBI Taxonomy" id="3103831"/>
    <lineage>
        <taxon>Eukaryota</taxon>
        <taxon>Viridiplantae</taxon>
        <taxon>Streptophyta</taxon>
        <taxon>Embryophyta</taxon>
        <taxon>Tracheophyta</taxon>
        <taxon>Spermatophyta</taxon>
        <taxon>Magnoliopsida</taxon>
        <taxon>eudicotyledons</taxon>
        <taxon>Gunneridae</taxon>
        <taxon>Pentapetalae</taxon>
        <taxon>asterids</taxon>
        <taxon>campanulids</taxon>
        <taxon>Asterales</taxon>
        <taxon>Asteraceae</taxon>
        <taxon>Asteroideae</taxon>
        <taxon>Heliantheae alliance</taxon>
        <taxon>Madieae</taxon>
        <taxon>Madiinae</taxon>
        <taxon>Deinandra</taxon>
    </lineage>
</organism>
<dbReference type="Pfam" id="PF14223">
    <property type="entry name" value="Retrotran_gag_2"/>
    <property type="match status" value="1"/>
</dbReference>
<evidence type="ECO:0008006" key="4">
    <source>
        <dbReference type="Google" id="ProtNLM"/>
    </source>
</evidence>
<sequence>MVSEQGSLPITPQSSSPSSSPTKSRPATPTKTMSDASSSLLLNPSMKDLTVVTLPPTLKLTGSNYLAWKTQVEALLYGLDLYKFIDGSHPAPKPVTATDGTQTPHKDFSNWFRQDRLLFGALVGSLSSQIVPLITGASSSREAWEILAKTYASPTRGHIKQLKQRLKHTTKTPTQSITEYMQTIKIIVDELAILGKKMDDEDIIDAILNGLDHNSYKPIMDAVLARDTPISFNELHEKLINHELTLTQQTGMHGIHQPTSVFYVQNKPNGKA</sequence>
<reference evidence="2 3" key="1">
    <citation type="submission" date="2024-04" db="EMBL/GenBank/DDBJ databases">
        <title>The reference genome of an endangered Asteraceae, Deinandra increscens subsp. villosa, native to the Central Coast of California.</title>
        <authorList>
            <person name="Guilliams M."/>
            <person name="Hasenstab-Lehman K."/>
            <person name="Meyer R."/>
            <person name="Mcevoy S."/>
        </authorList>
    </citation>
    <scope>NUCLEOTIDE SEQUENCE [LARGE SCALE GENOMIC DNA]</scope>
    <source>
        <tissue evidence="2">Leaf</tissue>
    </source>
</reference>
<name>A0AAP0CPP2_9ASTR</name>
<keyword evidence="3" id="KW-1185">Reference proteome</keyword>